<proteinExistence type="predicted"/>
<evidence type="ECO:0000313" key="2">
    <source>
        <dbReference type="EMBL" id="GAA4899184.1"/>
    </source>
</evidence>
<protein>
    <recommendedName>
        <fullName evidence="4">Sugar transporter</fullName>
    </recommendedName>
</protein>
<dbReference type="RefSeq" id="WP_345274541.1">
    <property type="nucleotide sequence ID" value="NZ_BAABJH010000006.1"/>
</dbReference>
<reference evidence="3" key="1">
    <citation type="journal article" date="2019" name="Int. J. Syst. Evol. Microbiol.">
        <title>The Global Catalogue of Microorganisms (GCM) 10K type strain sequencing project: providing services to taxonomists for standard genome sequencing and annotation.</title>
        <authorList>
            <consortium name="The Broad Institute Genomics Platform"/>
            <consortium name="The Broad Institute Genome Sequencing Center for Infectious Disease"/>
            <person name="Wu L."/>
            <person name="Ma J."/>
        </authorList>
    </citation>
    <scope>NUCLEOTIDE SEQUENCE [LARGE SCALE GENOMIC DNA]</scope>
    <source>
        <strain evidence="3">JCM 18274</strain>
    </source>
</reference>
<dbReference type="Proteomes" id="UP001500433">
    <property type="component" value="Unassembled WGS sequence"/>
</dbReference>
<organism evidence="2 3">
    <name type="scientific">Flaviramulus aquimarinus</name>
    <dbReference type="NCBI Taxonomy" id="1170456"/>
    <lineage>
        <taxon>Bacteria</taxon>
        <taxon>Pseudomonadati</taxon>
        <taxon>Bacteroidota</taxon>
        <taxon>Flavobacteriia</taxon>
        <taxon>Flavobacteriales</taxon>
        <taxon>Flavobacteriaceae</taxon>
        <taxon>Flaviramulus</taxon>
    </lineage>
</organism>
<gene>
    <name evidence="2" type="ORF">GCM10023311_25500</name>
</gene>
<keyword evidence="1" id="KW-0812">Transmembrane</keyword>
<name>A0ABP9FCG2_9FLAO</name>
<feature type="transmembrane region" description="Helical" evidence="1">
    <location>
        <begin position="87"/>
        <end position="105"/>
    </location>
</feature>
<evidence type="ECO:0000313" key="3">
    <source>
        <dbReference type="Proteomes" id="UP001500433"/>
    </source>
</evidence>
<comment type="caution">
    <text evidence="2">The sequence shown here is derived from an EMBL/GenBank/DDBJ whole genome shotgun (WGS) entry which is preliminary data.</text>
</comment>
<evidence type="ECO:0000256" key="1">
    <source>
        <dbReference type="SAM" id="Phobius"/>
    </source>
</evidence>
<keyword evidence="1" id="KW-1133">Transmembrane helix</keyword>
<accession>A0ABP9FCG2</accession>
<feature type="transmembrane region" description="Helical" evidence="1">
    <location>
        <begin position="52"/>
        <end position="80"/>
    </location>
</feature>
<evidence type="ECO:0008006" key="4">
    <source>
        <dbReference type="Google" id="ProtNLM"/>
    </source>
</evidence>
<keyword evidence="3" id="KW-1185">Reference proteome</keyword>
<sequence length="139" mass="15479">MSKSSTNKPPIWFWIVSVIALVWNGMGINAYLQQAYNTESYQAMYTTEQQEIAANLPIWVTAAFAIAVFAGALAALLLLLRKKLATKLWMLSLIAVILQMGYLLINGYASSIGMTIMIIVFAFVFVWFSRLSASKGWIS</sequence>
<dbReference type="EMBL" id="BAABJH010000006">
    <property type="protein sequence ID" value="GAA4899184.1"/>
    <property type="molecule type" value="Genomic_DNA"/>
</dbReference>
<feature type="transmembrane region" description="Helical" evidence="1">
    <location>
        <begin position="12"/>
        <end position="32"/>
    </location>
</feature>
<keyword evidence="1" id="KW-0472">Membrane</keyword>
<feature type="transmembrane region" description="Helical" evidence="1">
    <location>
        <begin position="111"/>
        <end position="129"/>
    </location>
</feature>